<evidence type="ECO:0000313" key="3">
    <source>
        <dbReference type="EMBL" id="MDT3330580.1"/>
    </source>
</evidence>
<organism evidence="3 4">
    <name type="scientific">Microbacterium aquilitoris</name>
    <dbReference type="NCBI Taxonomy" id="3067307"/>
    <lineage>
        <taxon>Bacteria</taxon>
        <taxon>Bacillati</taxon>
        <taxon>Actinomycetota</taxon>
        <taxon>Actinomycetes</taxon>
        <taxon>Micrococcales</taxon>
        <taxon>Microbacteriaceae</taxon>
        <taxon>Microbacterium</taxon>
    </lineage>
</organism>
<evidence type="ECO:0000259" key="2">
    <source>
        <dbReference type="Pfam" id="PF00156"/>
    </source>
</evidence>
<proteinExistence type="inferred from homology"/>
<dbReference type="Proteomes" id="UP001262835">
    <property type="component" value="Unassembled WGS sequence"/>
</dbReference>
<dbReference type="SUPFAM" id="SSF53271">
    <property type="entry name" value="PRTase-like"/>
    <property type="match status" value="1"/>
</dbReference>
<evidence type="ECO:0000313" key="4">
    <source>
        <dbReference type="Proteomes" id="UP001262835"/>
    </source>
</evidence>
<comment type="similarity">
    <text evidence="1">Belongs to the ComF/GntX family.</text>
</comment>
<accession>A0ABU3GIR3</accession>
<sequence length="224" mass="23641">MPHPAVTGSPSRLRLALDEALCVVFPVSCAGCDLPDQTLCEGCQEEVNPVPRSRRLPSGLEVRSALVFEGVAARVIRAFKEDGRTGLTRPLGAALRSAWPAGVDAVPVAVPASRVSLRRRGYAPVDLLCRRAGWRPFPLLSVARATADQRVLSRAERAANLAGAMSVRAGAARRLERRSVVLIDDVVTTGATLDEAARALRVRGITVAGAVTVAATPLRRAIGG</sequence>
<dbReference type="EMBL" id="JAUZVT010000002">
    <property type="protein sequence ID" value="MDT3330580.1"/>
    <property type="molecule type" value="Genomic_DNA"/>
</dbReference>
<keyword evidence="4" id="KW-1185">Reference proteome</keyword>
<name>A0ABU3GIR3_9MICO</name>
<feature type="domain" description="Phosphoribosyltransferase" evidence="2">
    <location>
        <begin position="170"/>
        <end position="217"/>
    </location>
</feature>
<reference evidence="3 4" key="1">
    <citation type="submission" date="2023-08" db="EMBL/GenBank/DDBJ databases">
        <title>Microbacterium aquilitoris sp. nov. and Microbacterium gwkjibeachense sp. nov., isolated from beach.</title>
        <authorList>
            <person name="Lee S.D."/>
            <person name="Yang H."/>
            <person name="Kim I."/>
        </authorList>
    </citation>
    <scope>NUCLEOTIDE SEQUENCE [LARGE SCALE GENOMIC DNA]</scope>
    <source>
        <strain evidence="3 4">KSW-18</strain>
    </source>
</reference>
<evidence type="ECO:0000256" key="1">
    <source>
        <dbReference type="ARBA" id="ARBA00008007"/>
    </source>
</evidence>
<comment type="caution">
    <text evidence="3">The sequence shown here is derived from an EMBL/GenBank/DDBJ whole genome shotgun (WGS) entry which is preliminary data.</text>
</comment>
<dbReference type="InterPro" id="IPR051910">
    <property type="entry name" value="ComF/GntX_DNA_util-trans"/>
</dbReference>
<dbReference type="CDD" id="cd06223">
    <property type="entry name" value="PRTases_typeI"/>
    <property type="match status" value="1"/>
</dbReference>
<dbReference type="Pfam" id="PF00156">
    <property type="entry name" value="Pribosyltran"/>
    <property type="match status" value="1"/>
</dbReference>
<protein>
    <submittedName>
        <fullName evidence="3">Phosphoribosyltransferase family protein</fullName>
    </submittedName>
</protein>
<gene>
    <name evidence="3" type="ORF">Q9S78_07840</name>
</gene>
<dbReference type="GO" id="GO:0016757">
    <property type="term" value="F:glycosyltransferase activity"/>
    <property type="evidence" value="ECO:0007669"/>
    <property type="project" value="UniProtKB-KW"/>
</dbReference>
<dbReference type="PANTHER" id="PTHR47505:SF1">
    <property type="entry name" value="DNA UTILIZATION PROTEIN YHGH"/>
    <property type="match status" value="1"/>
</dbReference>
<dbReference type="Gene3D" id="3.40.50.2020">
    <property type="match status" value="1"/>
</dbReference>
<keyword evidence="3" id="KW-0328">Glycosyltransferase</keyword>
<dbReference type="InterPro" id="IPR029057">
    <property type="entry name" value="PRTase-like"/>
</dbReference>
<dbReference type="RefSeq" id="WP_020096764.1">
    <property type="nucleotide sequence ID" value="NZ_JAUZVT010000002.1"/>
</dbReference>
<dbReference type="InterPro" id="IPR000836">
    <property type="entry name" value="PRTase_dom"/>
</dbReference>
<keyword evidence="3" id="KW-0808">Transferase</keyword>
<dbReference type="PANTHER" id="PTHR47505">
    <property type="entry name" value="DNA UTILIZATION PROTEIN YHGH"/>
    <property type="match status" value="1"/>
</dbReference>